<dbReference type="PANTHER" id="PTHR44656">
    <property type="entry name" value="DEHYDROGENASE/REDUCTASE SDR FAMILY MEMBER 12"/>
    <property type="match status" value="1"/>
</dbReference>
<name>A0A7Y9RU88_9ACTN</name>
<evidence type="ECO:0000313" key="1">
    <source>
        <dbReference type="EMBL" id="NYG54234.1"/>
    </source>
</evidence>
<protein>
    <submittedName>
        <fullName evidence="1">NAD(P)-dependent dehydrogenase (Short-subunit alcohol dehydrogenase family)</fullName>
    </submittedName>
</protein>
<dbReference type="SUPFAM" id="SSF51735">
    <property type="entry name" value="NAD(P)-binding Rossmann-fold domains"/>
    <property type="match status" value="1"/>
</dbReference>
<keyword evidence="2" id="KW-1185">Reference proteome</keyword>
<evidence type="ECO:0000313" key="2">
    <source>
        <dbReference type="Proteomes" id="UP000544110"/>
    </source>
</evidence>
<gene>
    <name evidence="1" type="ORF">BJ989_000538</name>
</gene>
<dbReference type="RefSeq" id="WP_218848690.1">
    <property type="nucleotide sequence ID" value="NZ_JACCAC010000001.1"/>
</dbReference>
<organism evidence="1 2">
    <name type="scientific">Nocardioides perillae</name>
    <dbReference type="NCBI Taxonomy" id="1119534"/>
    <lineage>
        <taxon>Bacteria</taxon>
        <taxon>Bacillati</taxon>
        <taxon>Actinomycetota</taxon>
        <taxon>Actinomycetes</taxon>
        <taxon>Propionibacteriales</taxon>
        <taxon>Nocardioidaceae</taxon>
        <taxon>Nocardioides</taxon>
    </lineage>
</organism>
<sequence length="336" mass="35001">MTARPRAARAAAALDTALDLSVVGGYTRAGLAVRRRLATWPADPAPGSLAGRRALVTGASSGLGTATAAGLAGLGAHVHLVVRDVEKGERTARAIEAEVPGARLSVERCDVADLDDVRRLATDLCGRIGAEGAAGEGPAGLDVVVHNAGAMPPVRTTSPQGRELTMALHVLGPVLMTDLLRPVLAGRAARVLLVTSGGMYAQVLRADDPDYVTGDYSPTTAYARSKRAQVELLGPLAQRWAGDGIAVHAVHPGWADTPGVVDALPGFHRLTGPLLRDAAGGADTAVWLAAAQPPPPGGRLWHDRRARPAYWLGRRRAAPADVQRLWQWVRDAAGLA</sequence>
<dbReference type="EMBL" id="JACCAC010000001">
    <property type="protein sequence ID" value="NYG54234.1"/>
    <property type="molecule type" value="Genomic_DNA"/>
</dbReference>
<dbReference type="Proteomes" id="UP000544110">
    <property type="component" value="Unassembled WGS sequence"/>
</dbReference>
<dbReference type="InterPro" id="IPR036291">
    <property type="entry name" value="NAD(P)-bd_dom_sf"/>
</dbReference>
<dbReference type="InterPro" id="IPR052992">
    <property type="entry name" value="SDR_member_12"/>
</dbReference>
<dbReference type="AlphaFoldDB" id="A0A7Y9RU88"/>
<reference evidence="1 2" key="1">
    <citation type="submission" date="2020-07" db="EMBL/GenBank/DDBJ databases">
        <title>Sequencing the genomes of 1000 actinobacteria strains.</title>
        <authorList>
            <person name="Klenk H.-P."/>
        </authorList>
    </citation>
    <scope>NUCLEOTIDE SEQUENCE [LARGE SCALE GENOMIC DNA]</scope>
    <source>
        <strain evidence="1 2">DSM 24552</strain>
    </source>
</reference>
<proteinExistence type="predicted"/>
<dbReference type="Pfam" id="PF00106">
    <property type="entry name" value="adh_short"/>
    <property type="match status" value="1"/>
</dbReference>
<dbReference type="PANTHER" id="PTHR44656:SF7">
    <property type="entry name" value="DEHYDROGENASE_REDUCTASE SDR FAMILY MEMBER 12"/>
    <property type="match status" value="1"/>
</dbReference>
<accession>A0A7Y9RU88</accession>
<comment type="caution">
    <text evidence="1">The sequence shown here is derived from an EMBL/GenBank/DDBJ whole genome shotgun (WGS) entry which is preliminary data.</text>
</comment>
<dbReference type="InterPro" id="IPR002347">
    <property type="entry name" value="SDR_fam"/>
</dbReference>
<dbReference type="Gene3D" id="3.40.50.720">
    <property type="entry name" value="NAD(P)-binding Rossmann-like Domain"/>
    <property type="match status" value="1"/>
</dbReference>
<dbReference type="PRINTS" id="PR00081">
    <property type="entry name" value="GDHRDH"/>
</dbReference>